<keyword evidence="5" id="KW-0067">ATP-binding</keyword>
<organism evidence="14 15">
    <name type="scientific">Bradyrhizobium elkanii</name>
    <dbReference type="NCBI Taxonomy" id="29448"/>
    <lineage>
        <taxon>Bacteria</taxon>
        <taxon>Pseudomonadati</taxon>
        <taxon>Pseudomonadota</taxon>
        <taxon>Alphaproteobacteria</taxon>
        <taxon>Hyphomicrobiales</taxon>
        <taxon>Nitrobacteraceae</taxon>
        <taxon>Bradyrhizobium</taxon>
    </lineage>
</organism>
<dbReference type="GO" id="GO:0009117">
    <property type="term" value="P:nucleotide metabolic process"/>
    <property type="evidence" value="ECO:0007669"/>
    <property type="project" value="UniProtKB-KW"/>
</dbReference>
<dbReference type="RefSeq" id="WP_209946397.1">
    <property type="nucleotide sequence ID" value="NZ_JAFICZ010000002.1"/>
</dbReference>
<accession>A0A8I1YI66</accession>
<dbReference type="AlphaFoldDB" id="A0A8I1YI66"/>
<evidence type="ECO:0000256" key="8">
    <source>
        <dbReference type="ARBA" id="ARBA00023118"/>
    </source>
</evidence>
<proteinExistence type="predicted"/>
<evidence type="ECO:0000256" key="11">
    <source>
        <dbReference type="ARBA" id="ARBA00048304"/>
    </source>
</evidence>
<dbReference type="Pfam" id="PF21713">
    <property type="entry name" value="DncV_C"/>
    <property type="match status" value="1"/>
</dbReference>
<evidence type="ECO:0000256" key="4">
    <source>
        <dbReference type="ARBA" id="ARBA00022741"/>
    </source>
</evidence>
<dbReference type="InterPro" id="IPR048445">
    <property type="entry name" value="DncV-like_NTFase"/>
</dbReference>
<dbReference type="EMBL" id="JAFICZ010000002">
    <property type="protein sequence ID" value="MBP1299967.1"/>
    <property type="molecule type" value="Genomic_DNA"/>
</dbReference>
<comment type="catalytic activity">
    <reaction evidence="11">
        <text>GTP + ATP = 3',3'-cGAMP + 2 diphosphate</text>
        <dbReference type="Rhea" id="RHEA:35647"/>
        <dbReference type="ChEBI" id="CHEBI:30616"/>
        <dbReference type="ChEBI" id="CHEBI:33019"/>
        <dbReference type="ChEBI" id="CHEBI:37565"/>
        <dbReference type="ChEBI" id="CHEBI:71501"/>
    </reaction>
    <physiologicalReaction direction="left-to-right" evidence="11">
        <dbReference type="Rhea" id="RHEA:35648"/>
    </physiologicalReaction>
</comment>
<evidence type="ECO:0000256" key="2">
    <source>
        <dbReference type="ARBA" id="ARBA00022695"/>
    </source>
</evidence>
<dbReference type="NCBIfam" id="NF041078">
    <property type="entry name" value="cGAS"/>
    <property type="match status" value="1"/>
</dbReference>
<keyword evidence="1" id="KW-0808">Transferase</keyword>
<keyword evidence="6" id="KW-0460">Magnesium</keyword>
<dbReference type="InterPro" id="IPR048446">
    <property type="entry name" value="DncV_C"/>
</dbReference>
<dbReference type="GO" id="GO:0005525">
    <property type="term" value="F:GTP binding"/>
    <property type="evidence" value="ECO:0007669"/>
    <property type="project" value="UniProtKB-KW"/>
</dbReference>
<gene>
    <name evidence="14" type="ORF">JOH49_009795</name>
</gene>
<evidence type="ECO:0000256" key="3">
    <source>
        <dbReference type="ARBA" id="ARBA00022723"/>
    </source>
</evidence>
<evidence type="ECO:0000259" key="12">
    <source>
        <dbReference type="Pfam" id="PF21654"/>
    </source>
</evidence>
<dbReference type="GO" id="GO:0140701">
    <property type="term" value="F:3',3'-cyclic GMP-AMP synthase activity"/>
    <property type="evidence" value="ECO:0007669"/>
    <property type="project" value="InterPro"/>
</dbReference>
<evidence type="ECO:0000256" key="1">
    <source>
        <dbReference type="ARBA" id="ARBA00022679"/>
    </source>
</evidence>
<keyword evidence="3" id="KW-0479">Metal-binding</keyword>
<dbReference type="GO" id="GO:0046872">
    <property type="term" value="F:metal ion binding"/>
    <property type="evidence" value="ECO:0007669"/>
    <property type="project" value="UniProtKB-KW"/>
</dbReference>
<keyword evidence="4" id="KW-0547">Nucleotide-binding</keyword>
<protein>
    <recommendedName>
        <fullName evidence="10">Cyclic GMP-AMP synthase</fullName>
    </recommendedName>
</protein>
<dbReference type="GO" id="GO:0051607">
    <property type="term" value="P:defense response to virus"/>
    <property type="evidence" value="ECO:0007669"/>
    <property type="project" value="UniProtKB-KW"/>
</dbReference>
<evidence type="ECO:0000259" key="13">
    <source>
        <dbReference type="Pfam" id="PF21713"/>
    </source>
</evidence>
<evidence type="ECO:0000256" key="9">
    <source>
        <dbReference type="ARBA" id="ARBA00023134"/>
    </source>
</evidence>
<sequence length="387" mass="43928">MANVEKLLHGAQGGVDLLSKLELLTTEQSKLKNAKKKIRDHLRAVIASETKRLLKEQIIPRFFTQGSEAYKLLNRRAWMPPQQMDVDDGLYLPMTFIKGNGPAEAAKIYFAIVDAALRELIKREKWKGFEEKDTCARVIIDDCLHVDVPLYAIPDDQFSRLTKAAMDQTIADSEDTIDFMSSRKMRIDRWDQVDSDKVLLAHRKDNWKPSDPRKIHDWFLNAVDFYGELLRRECRYLKAWRDHHLLEHVSSIILMACAFETFEEIGNLRLPRRDDLALLEIASRLSGMFAGQIVNPADPEEVLGTSWTPEQRQQAIKAANEMHEQLNDAINHCYHADVAVTRLKTIFGERIPNRPDLVQVHSAAAATVLATPAIITPAPAVGRSTSG</sequence>
<evidence type="ECO:0000313" key="14">
    <source>
        <dbReference type="EMBL" id="MBP1299967.1"/>
    </source>
</evidence>
<feature type="domain" description="Cyclic GMP-AMP synthase C-terminal" evidence="13">
    <location>
        <begin position="227"/>
        <end position="354"/>
    </location>
</feature>
<dbReference type="GO" id="GO:0005524">
    <property type="term" value="F:ATP binding"/>
    <property type="evidence" value="ECO:0007669"/>
    <property type="project" value="UniProtKB-KW"/>
</dbReference>
<comment type="caution">
    <text evidence="14">The sequence shown here is derived from an EMBL/GenBank/DDBJ whole genome shotgun (WGS) entry which is preliminary data.</text>
</comment>
<dbReference type="InterPro" id="IPR047805">
    <property type="entry name" value="GAMP_synthase"/>
</dbReference>
<dbReference type="Pfam" id="PF21654">
    <property type="entry name" value="DncV-like_NTFase"/>
    <property type="match status" value="1"/>
</dbReference>
<evidence type="ECO:0000256" key="7">
    <source>
        <dbReference type="ARBA" id="ARBA00023080"/>
    </source>
</evidence>
<evidence type="ECO:0000313" key="15">
    <source>
        <dbReference type="Proteomes" id="UP000673383"/>
    </source>
</evidence>
<dbReference type="Proteomes" id="UP000673383">
    <property type="component" value="Unassembled WGS sequence"/>
</dbReference>
<feature type="domain" description="Cyclic GMP-AMP synthase DncV-like nucleotidyltransferase" evidence="12">
    <location>
        <begin position="60"/>
        <end position="151"/>
    </location>
</feature>
<keyword evidence="8" id="KW-0051">Antiviral defense</keyword>
<evidence type="ECO:0000256" key="5">
    <source>
        <dbReference type="ARBA" id="ARBA00022840"/>
    </source>
</evidence>
<reference evidence="14" key="1">
    <citation type="submission" date="2021-02" db="EMBL/GenBank/DDBJ databases">
        <title>Genomic Encyclopedia of Type Strains, Phase IV (KMG-V): Genome sequencing to study the core and pangenomes of soil and plant-associated prokaryotes.</title>
        <authorList>
            <person name="Whitman W."/>
        </authorList>
    </citation>
    <scope>NUCLEOTIDE SEQUENCE</scope>
    <source>
        <strain evidence="14">USDA 406</strain>
    </source>
</reference>
<keyword evidence="7" id="KW-0546">Nucleotide metabolism</keyword>
<keyword evidence="2" id="KW-0548">Nucleotidyltransferase</keyword>
<evidence type="ECO:0000256" key="6">
    <source>
        <dbReference type="ARBA" id="ARBA00022842"/>
    </source>
</evidence>
<keyword evidence="9" id="KW-0342">GTP-binding</keyword>
<name>A0A8I1YI66_BRAEL</name>
<evidence type="ECO:0000256" key="10">
    <source>
        <dbReference type="ARBA" id="ARBA00044145"/>
    </source>
</evidence>